<protein>
    <submittedName>
        <fullName evidence="2">SNF2-related protein</fullName>
    </submittedName>
</protein>
<dbReference type="Pfam" id="PF04851">
    <property type="entry name" value="ResIII"/>
    <property type="match status" value="1"/>
</dbReference>
<evidence type="ECO:0000259" key="1">
    <source>
        <dbReference type="PROSITE" id="PS51192"/>
    </source>
</evidence>
<reference evidence="2 3" key="1">
    <citation type="journal article" date="2021" name="ISME Commun">
        <title>Automated analysis of genomic sequences facilitates high-throughput and comprehensive description of bacteria.</title>
        <authorList>
            <person name="Hitch T.C.A."/>
        </authorList>
    </citation>
    <scope>NUCLEOTIDE SEQUENCE [LARGE SCALE GENOMIC DNA]</scope>
    <source>
        <strain evidence="2 3">Sanger_04</strain>
    </source>
</reference>
<dbReference type="InterPro" id="IPR027417">
    <property type="entry name" value="P-loop_NTPase"/>
</dbReference>
<evidence type="ECO:0000313" key="3">
    <source>
        <dbReference type="Proteomes" id="UP001652461"/>
    </source>
</evidence>
<dbReference type="SUPFAM" id="SSF52540">
    <property type="entry name" value="P-loop containing nucleoside triphosphate hydrolases"/>
    <property type="match status" value="1"/>
</dbReference>
<dbReference type="PANTHER" id="PTHR41313:SF1">
    <property type="entry name" value="DNA METHYLASE ADENINE-SPECIFIC DOMAIN-CONTAINING PROTEIN"/>
    <property type="match status" value="1"/>
</dbReference>
<dbReference type="RefSeq" id="WP_262670802.1">
    <property type="nucleotide sequence ID" value="NZ_JAOQKC010000013.1"/>
</dbReference>
<name>A0ABT2RYF2_9FIRM</name>
<evidence type="ECO:0000313" key="2">
    <source>
        <dbReference type="EMBL" id="MCU6697318.1"/>
    </source>
</evidence>
<proteinExistence type="predicted"/>
<feature type="domain" description="Helicase ATP-binding" evidence="1">
    <location>
        <begin position="26"/>
        <end position="275"/>
    </location>
</feature>
<gene>
    <name evidence="2" type="ORF">OCV63_10460</name>
</gene>
<dbReference type="InterPro" id="IPR014001">
    <property type="entry name" value="Helicase_ATP-bd"/>
</dbReference>
<comment type="caution">
    <text evidence="2">The sequence shown here is derived from an EMBL/GenBank/DDBJ whole genome shotgun (WGS) entry which is preliminary data.</text>
</comment>
<dbReference type="PANTHER" id="PTHR41313">
    <property type="entry name" value="ADENINE-SPECIFIC METHYLTRANSFERASE"/>
    <property type="match status" value="1"/>
</dbReference>
<dbReference type="SMART" id="SM00487">
    <property type="entry name" value="DEXDc"/>
    <property type="match status" value="1"/>
</dbReference>
<organism evidence="2 3">
    <name type="scientific">Laedolimicola ammoniilytica</name>
    <dbReference type="NCBI Taxonomy" id="2981771"/>
    <lineage>
        <taxon>Bacteria</taxon>
        <taxon>Bacillati</taxon>
        <taxon>Bacillota</taxon>
        <taxon>Clostridia</taxon>
        <taxon>Lachnospirales</taxon>
        <taxon>Lachnospiraceae</taxon>
        <taxon>Laedolimicola</taxon>
    </lineage>
</organism>
<feature type="non-terminal residue" evidence="2">
    <location>
        <position position="280"/>
    </location>
</feature>
<dbReference type="Proteomes" id="UP001652461">
    <property type="component" value="Unassembled WGS sequence"/>
</dbReference>
<keyword evidence="3" id="KW-1185">Reference proteome</keyword>
<dbReference type="Gene3D" id="3.40.50.300">
    <property type="entry name" value="P-loop containing nucleotide triphosphate hydrolases"/>
    <property type="match status" value="1"/>
</dbReference>
<dbReference type="PROSITE" id="PS51192">
    <property type="entry name" value="HELICASE_ATP_BIND_1"/>
    <property type="match status" value="1"/>
</dbReference>
<dbReference type="EMBL" id="JAOQKC010000013">
    <property type="protein sequence ID" value="MCU6697318.1"/>
    <property type="molecule type" value="Genomic_DNA"/>
</dbReference>
<dbReference type="InterPro" id="IPR006935">
    <property type="entry name" value="Helicase/UvrB_N"/>
</dbReference>
<accession>A0ABT2RYF2</accession>
<feature type="non-terminal residue" evidence="2">
    <location>
        <position position="1"/>
    </location>
</feature>
<sequence length="280" mass="31909">EYDGSHITFGGMNPAITLREHQKSAIAHVLYGGNTLLAHEVGAGKTFEMVAASMEAKRLGLCQKSLFVVPNHLTEQWASEFLRLYPSANILVTTKKDFETHNRKKFCARIATGDYDAIIMGHSQFERIPISRERQERLLYEQIDEITEGIAEVQASGGERFTVKQLERTRKSLEARLEKLQAEGRKDDVVTFEQLGVDRLFVDEAHNYKNLFLYTKMRNVAGLSTSDAQKSSDMFAKCRYMDEITGNRGVIFATGTPVSNSMTELYTMQRYLQYERLQEL</sequence>
<dbReference type="InterPro" id="IPR052933">
    <property type="entry name" value="DNA_Protect_Modify"/>
</dbReference>